<evidence type="ECO:0000313" key="2">
    <source>
        <dbReference type="Proteomes" id="UP000027138"/>
    </source>
</evidence>
<name>A0A067KK75_JATCU</name>
<dbReference type="AlphaFoldDB" id="A0A067KK75"/>
<reference evidence="1 2" key="1">
    <citation type="journal article" date="2014" name="PLoS ONE">
        <title>Global Analysis of Gene Expression Profiles in Physic Nut (Jatropha curcas L.) Seedlings Exposed to Salt Stress.</title>
        <authorList>
            <person name="Zhang L."/>
            <person name="Zhang C."/>
            <person name="Wu P."/>
            <person name="Chen Y."/>
            <person name="Li M."/>
            <person name="Jiang H."/>
            <person name="Wu G."/>
        </authorList>
    </citation>
    <scope>NUCLEOTIDE SEQUENCE [LARGE SCALE GENOMIC DNA]</scope>
    <source>
        <strain evidence="2">cv. GZQX0401</strain>
        <tissue evidence="1">Young leaves</tissue>
    </source>
</reference>
<sequence>MAWPSGGGAASRRSGAGNCAALHSLAENKEGLLAELLRRWTAARAVAARTGWRAAWVA</sequence>
<dbReference type="Proteomes" id="UP000027138">
    <property type="component" value="Unassembled WGS sequence"/>
</dbReference>
<organism evidence="1 2">
    <name type="scientific">Jatropha curcas</name>
    <name type="common">Barbados nut</name>
    <dbReference type="NCBI Taxonomy" id="180498"/>
    <lineage>
        <taxon>Eukaryota</taxon>
        <taxon>Viridiplantae</taxon>
        <taxon>Streptophyta</taxon>
        <taxon>Embryophyta</taxon>
        <taxon>Tracheophyta</taxon>
        <taxon>Spermatophyta</taxon>
        <taxon>Magnoliopsida</taxon>
        <taxon>eudicotyledons</taxon>
        <taxon>Gunneridae</taxon>
        <taxon>Pentapetalae</taxon>
        <taxon>rosids</taxon>
        <taxon>fabids</taxon>
        <taxon>Malpighiales</taxon>
        <taxon>Euphorbiaceae</taxon>
        <taxon>Crotonoideae</taxon>
        <taxon>Jatropheae</taxon>
        <taxon>Jatropha</taxon>
    </lineage>
</organism>
<keyword evidence="2" id="KW-1185">Reference proteome</keyword>
<gene>
    <name evidence="1" type="ORF">JCGZ_10387</name>
</gene>
<protein>
    <submittedName>
        <fullName evidence="1">Uncharacterized protein</fullName>
    </submittedName>
</protein>
<proteinExistence type="predicted"/>
<accession>A0A067KK75</accession>
<dbReference type="EMBL" id="KK914488">
    <property type="protein sequence ID" value="KDP35403.1"/>
    <property type="molecule type" value="Genomic_DNA"/>
</dbReference>
<evidence type="ECO:0000313" key="1">
    <source>
        <dbReference type="EMBL" id="KDP35403.1"/>
    </source>
</evidence>